<evidence type="ECO:0000256" key="1">
    <source>
        <dbReference type="ARBA" id="ARBA00004651"/>
    </source>
</evidence>
<dbReference type="Proteomes" id="UP000298663">
    <property type="component" value="Unassembled WGS sequence"/>
</dbReference>
<dbReference type="OrthoDB" id="10429962at2759"/>
<evidence type="ECO:0000256" key="6">
    <source>
        <dbReference type="SAM" id="Phobius"/>
    </source>
</evidence>
<feature type="transmembrane region" description="Helical" evidence="6">
    <location>
        <begin position="183"/>
        <end position="205"/>
    </location>
</feature>
<feature type="transmembrane region" description="Helical" evidence="6">
    <location>
        <begin position="12"/>
        <end position="34"/>
    </location>
</feature>
<name>A0A4U5LWI4_STECR</name>
<sequence>MDSSDYASLPYPIIMFVQGVVSLLINGLLILSIISSASHRVRKQYTAVVGVCIAEILLAISFLDISINWVIQLYSNYIPAANRETFQCLVAHYNIFFAVSYQFIGFTSLLIALDRFFVEFYPKLYSKLSITDIGIAIVTCFILALVPLLAALNFSRTARLDYYSNRPYHCMALDSISDTISPFFVLVRIVTISLAILLGLFLFCIHKQKDVKLFKMTAKVKTVSVTSVNDTTTSHHRSKFKNSVVGVAMATSVLFLVIPDVITMIREFEQSDVFLVVYLLNQIRSWLNASVYFLKHPNLRCQLLDLWRRWIH</sequence>
<dbReference type="AlphaFoldDB" id="A0A4U5LWI4"/>
<keyword evidence="4" id="KW-0675">Receptor</keyword>
<feature type="transmembrane region" description="Helical" evidence="6">
    <location>
        <begin position="46"/>
        <end position="71"/>
    </location>
</feature>
<evidence type="ECO:0000256" key="3">
    <source>
        <dbReference type="ARBA" id="ARBA00023040"/>
    </source>
</evidence>
<keyword evidence="8" id="KW-1185">Reference proteome</keyword>
<evidence type="ECO:0008006" key="9">
    <source>
        <dbReference type="Google" id="ProtNLM"/>
    </source>
</evidence>
<evidence type="ECO:0000313" key="8">
    <source>
        <dbReference type="Proteomes" id="UP000298663"/>
    </source>
</evidence>
<keyword evidence="3" id="KW-0297">G-protein coupled receptor</keyword>
<evidence type="ECO:0000313" key="7">
    <source>
        <dbReference type="EMBL" id="TKR60554.1"/>
    </source>
</evidence>
<evidence type="ECO:0000256" key="5">
    <source>
        <dbReference type="ARBA" id="ARBA00023224"/>
    </source>
</evidence>
<comment type="caution">
    <text evidence="7">The sequence shown here is derived from an EMBL/GenBank/DDBJ whole genome shotgun (WGS) entry which is preliminary data.</text>
</comment>
<keyword evidence="6" id="KW-0472">Membrane</keyword>
<dbReference type="EMBL" id="AZBU02000011">
    <property type="protein sequence ID" value="TKR60554.1"/>
    <property type="molecule type" value="Genomic_DNA"/>
</dbReference>
<dbReference type="SUPFAM" id="SSF81321">
    <property type="entry name" value="Family A G protein-coupled receptor-like"/>
    <property type="match status" value="1"/>
</dbReference>
<dbReference type="Gene3D" id="1.20.1070.10">
    <property type="entry name" value="Rhodopsin 7-helix transmembrane proteins"/>
    <property type="match status" value="1"/>
</dbReference>
<evidence type="ECO:0000256" key="2">
    <source>
        <dbReference type="ARBA" id="ARBA00022475"/>
    </source>
</evidence>
<evidence type="ECO:0000256" key="4">
    <source>
        <dbReference type="ARBA" id="ARBA00023170"/>
    </source>
</evidence>
<feature type="transmembrane region" description="Helical" evidence="6">
    <location>
        <begin position="91"/>
        <end position="113"/>
    </location>
</feature>
<dbReference type="GO" id="GO:0005886">
    <property type="term" value="C:plasma membrane"/>
    <property type="evidence" value="ECO:0007669"/>
    <property type="project" value="UniProtKB-SubCell"/>
</dbReference>
<dbReference type="PANTHER" id="PTHR24249:SF411">
    <property type="entry name" value="G-PROTEIN COUPLED RECEPTORS FAMILY 1 PROFILE DOMAIN-CONTAINING PROTEIN"/>
    <property type="match status" value="1"/>
</dbReference>
<gene>
    <name evidence="7" type="ORF">L596_027784</name>
</gene>
<dbReference type="PANTHER" id="PTHR24249">
    <property type="entry name" value="HISTAMINE RECEPTOR-RELATED G-PROTEIN COUPLED RECEPTOR"/>
    <property type="match status" value="1"/>
</dbReference>
<comment type="subcellular location">
    <subcellularLocation>
        <location evidence="1">Cell membrane</location>
        <topology evidence="1">Multi-pass membrane protein</topology>
    </subcellularLocation>
</comment>
<dbReference type="InterPro" id="IPR050569">
    <property type="entry name" value="TAAR"/>
</dbReference>
<feature type="transmembrane region" description="Helical" evidence="6">
    <location>
        <begin position="133"/>
        <end position="154"/>
    </location>
</feature>
<dbReference type="GO" id="GO:0004930">
    <property type="term" value="F:G protein-coupled receptor activity"/>
    <property type="evidence" value="ECO:0007669"/>
    <property type="project" value="UniProtKB-KW"/>
</dbReference>
<reference evidence="7 8" key="1">
    <citation type="journal article" date="2015" name="Genome Biol.">
        <title>Comparative genomics of Steinernema reveals deeply conserved gene regulatory networks.</title>
        <authorList>
            <person name="Dillman A.R."/>
            <person name="Macchietto M."/>
            <person name="Porter C.F."/>
            <person name="Rogers A."/>
            <person name="Williams B."/>
            <person name="Antoshechkin I."/>
            <person name="Lee M.M."/>
            <person name="Goodwin Z."/>
            <person name="Lu X."/>
            <person name="Lewis E.E."/>
            <person name="Goodrich-Blair H."/>
            <person name="Stock S.P."/>
            <person name="Adams B.J."/>
            <person name="Sternberg P.W."/>
            <person name="Mortazavi A."/>
        </authorList>
    </citation>
    <scope>NUCLEOTIDE SEQUENCE [LARGE SCALE GENOMIC DNA]</scope>
    <source>
        <strain evidence="7 8">ALL</strain>
    </source>
</reference>
<keyword evidence="6" id="KW-0812">Transmembrane</keyword>
<organism evidence="7 8">
    <name type="scientific">Steinernema carpocapsae</name>
    <name type="common">Entomopathogenic nematode</name>
    <dbReference type="NCBI Taxonomy" id="34508"/>
    <lineage>
        <taxon>Eukaryota</taxon>
        <taxon>Metazoa</taxon>
        <taxon>Ecdysozoa</taxon>
        <taxon>Nematoda</taxon>
        <taxon>Chromadorea</taxon>
        <taxon>Rhabditida</taxon>
        <taxon>Tylenchina</taxon>
        <taxon>Panagrolaimomorpha</taxon>
        <taxon>Strongyloidoidea</taxon>
        <taxon>Steinernematidae</taxon>
        <taxon>Steinernema</taxon>
    </lineage>
</organism>
<keyword evidence="5" id="KW-0807">Transducer</keyword>
<keyword evidence="2" id="KW-1003">Cell membrane</keyword>
<reference evidence="7 8" key="2">
    <citation type="journal article" date="2019" name="G3 (Bethesda)">
        <title>Hybrid Assembly of the Genome of the Entomopathogenic Nematode Steinernema carpocapsae Identifies the X-Chromosome.</title>
        <authorList>
            <person name="Serra L."/>
            <person name="Macchietto M."/>
            <person name="Macias-Munoz A."/>
            <person name="McGill C.J."/>
            <person name="Rodriguez I.M."/>
            <person name="Rodriguez B."/>
            <person name="Murad R."/>
            <person name="Mortazavi A."/>
        </authorList>
    </citation>
    <scope>NUCLEOTIDE SEQUENCE [LARGE SCALE GENOMIC DNA]</scope>
    <source>
        <strain evidence="7 8">ALL</strain>
    </source>
</reference>
<accession>A0A4U5LWI4</accession>
<feature type="transmembrane region" description="Helical" evidence="6">
    <location>
        <begin position="244"/>
        <end position="262"/>
    </location>
</feature>
<keyword evidence="6" id="KW-1133">Transmembrane helix</keyword>
<proteinExistence type="predicted"/>
<protein>
    <recommendedName>
        <fullName evidence="9">G-protein coupled receptors family 1 profile domain-containing protein</fullName>
    </recommendedName>
</protein>